<name>A0A5J9TXY8_9POAL</name>
<dbReference type="AlphaFoldDB" id="A0A5J9TXY8"/>
<reference evidence="1 2" key="1">
    <citation type="journal article" date="2019" name="Sci. Rep.">
        <title>A high-quality genome of Eragrostis curvula grass provides insights into Poaceae evolution and supports new strategies to enhance forage quality.</title>
        <authorList>
            <person name="Carballo J."/>
            <person name="Santos B.A.C.M."/>
            <person name="Zappacosta D."/>
            <person name="Garbus I."/>
            <person name="Selva J.P."/>
            <person name="Gallo C.A."/>
            <person name="Diaz A."/>
            <person name="Albertini E."/>
            <person name="Caccamo M."/>
            <person name="Echenique V."/>
        </authorList>
    </citation>
    <scope>NUCLEOTIDE SEQUENCE [LARGE SCALE GENOMIC DNA]</scope>
    <source>
        <strain evidence="2">cv. Victoria</strain>
        <tissue evidence="1">Leaf</tissue>
    </source>
</reference>
<comment type="caution">
    <text evidence="1">The sequence shown here is derived from an EMBL/GenBank/DDBJ whole genome shotgun (WGS) entry which is preliminary data.</text>
</comment>
<keyword evidence="2" id="KW-1185">Reference proteome</keyword>
<dbReference type="Proteomes" id="UP000324897">
    <property type="component" value="Unassembled WGS sequence"/>
</dbReference>
<proteinExistence type="predicted"/>
<feature type="non-terminal residue" evidence="1">
    <location>
        <position position="1"/>
    </location>
</feature>
<accession>A0A5J9TXY8</accession>
<dbReference type="EMBL" id="RWGY01000031">
    <property type="protein sequence ID" value="TVU16230.1"/>
    <property type="molecule type" value="Genomic_DNA"/>
</dbReference>
<gene>
    <name evidence="1" type="ORF">EJB05_39782</name>
</gene>
<sequence>MVLLRKHISEDSIEIYVSTTLIPKAQNALAIIDDTDLNAPLRPVLEHLKDLAPENETRTHTNLNCDAFVLEADVQPLRPPVNDAVLLAGLADYGRVDDGKQLLDVVVDQLVEEVLVALLQVHHGDVALQRLLALTQVVHELLLLQLFRHVEAEPMWRWLMEKITGQNPS</sequence>
<evidence type="ECO:0000313" key="1">
    <source>
        <dbReference type="EMBL" id="TVU16230.1"/>
    </source>
</evidence>
<protein>
    <submittedName>
        <fullName evidence="1">Uncharacterized protein</fullName>
    </submittedName>
</protein>
<evidence type="ECO:0000313" key="2">
    <source>
        <dbReference type="Proteomes" id="UP000324897"/>
    </source>
</evidence>
<organism evidence="1 2">
    <name type="scientific">Eragrostis curvula</name>
    <name type="common">weeping love grass</name>
    <dbReference type="NCBI Taxonomy" id="38414"/>
    <lineage>
        <taxon>Eukaryota</taxon>
        <taxon>Viridiplantae</taxon>
        <taxon>Streptophyta</taxon>
        <taxon>Embryophyta</taxon>
        <taxon>Tracheophyta</taxon>
        <taxon>Spermatophyta</taxon>
        <taxon>Magnoliopsida</taxon>
        <taxon>Liliopsida</taxon>
        <taxon>Poales</taxon>
        <taxon>Poaceae</taxon>
        <taxon>PACMAD clade</taxon>
        <taxon>Chloridoideae</taxon>
        <taxon>Eragrostideae</taxon>
        <taxon>Eragrostidinae</taxon>
        <taxon>Eragrostis</taxon>
    </lineage>
</organism>
<dbReference type="Gramene" id="TVU16230">
    <property type="protein sequence ID" value="TVU16230"/>
    <property type="gene ID" value="EJB05_39782"/>
</dbReference>